<comment type="caution">
    <text evidence="2">The sequence shown here is derived from an EMBL/GenBank/DDBJ whole genome shotgun (WGS) entry which is preliminary data.</text>
</comment>
<accession>A0A9Q1EME6</accession>
<feature type="region of interest" description="Disordered" evidence="1">
    <location>
        <begin position="128"/>
        <end position="180"/>
    </location>
</feature>
<feature type="compositionally biased region" description="Pro residues" evidence="1">
    <location>
        <begin position="52"/>
        <end position="63"/>
    </location>
</feature>
<sequence>MAEAAGLWHQLLPSASWHSLWQGQAIAASAGPATDGINKTYERCNEERPAGPTDPPPSLPHTPPSRELSPPETRHGPGPQACLPTRNDPASLILTPEFAALCARHAGDVIRHLRCPSSGAAVKNRLALPPSGRRRPGLRSSLRGREGGPAGRPAVRGGRLGTLRPVGLAPRPTRRPLAAD</sequence>
<proteinExistence type="predicted"/>
<evidence type="ECO:0000256" key="1">
    <source>
        <dbReference type="SAM" id="MobiDB-lite"/>
    </source>
</evidence>
<dbReference type="EMBL" id="JAINUF010000015">
    <property type="protein sequence ID" value="KAJ8341524.1"/>
    <property type="molecule type" value="Genomic_DNA"/>
</dbReference>
<dbReference type="AlphaFoldDB" id="A0A9Q1EME6"/>
<organism evidence="2 3">
    <name type="scientific">Synaphobranchus kaupii</name>
    <name type="common">Kaup's arrowtooth eel</name>
    <dbReference type="NCBI Taxonomy" id="118154"/>
    <lineage>
        <taxon>Eukaryota</taxon>
        <taxon>Metazoa</taxon>
        <taxon>Chordata</taxon>
        <taxon>Craniata</taxon>
        <taxon>Vertebrata</taxon>
        <taxon>Euteleostomi</taxon>
        <taxon>Actinopterygii</taxon>
        <taxon>Neopterygii</taxon>
        <taxon>Teleostei</taxon>
        <taxon>Anguilliformes</taxon>
        <taxon>Synaphobranchidae</taxon>
        <taxon>Synaphobranchus</taxon>
    </lineage>
</organism>
<name>A0A9Q1EME6_SYNKA</name>
<gene>
    <name evidence="2" type="ORF">SKAU_G00338150</name>
</gene>
<reference evidence="2" key="1">
    <citation type="journal article" date="2023" name="Science">
        <title>Genome structures resolve the early diversification of teleost fishes.</title>
        <authorList>
            <person name="Parey E."/>
            <person name="Louis A."/>
            <person name="Montfort J."/>
            <person name="Bouchez O."/>
            <person name="Roques C."/>
            <person name="Iampietro C."/>
            <person name="Lluch J."/>
            <person name="Castinel A."/>
            <person name="Donnadieu C."/>
            <person name="Desvignes T."/>
            <person name="Floi Bucao C."/>
            <person name="Jouanno E."/>
            <person name="Wen M."/>
            <person name="Mejri S."/>
            <person name="Dirks R."/>
            <person name="Jansen H."/>
            <person name="Henkel C."/>
            <person name="Chen W.J."/>
            <person name="Zahm M."/>
            <person name="Cabau C."/>
            <person name="Klopp C."/>
            <person name="Thompson A.W."/>
            <person name="Robinson-Rechavi M."/>
            <person name="Braasch I."/>
            <person name="Lecointre G."/>
            <person name="Bobe J."/>
            <person name="Postlethwait J.H."/>
            <person name="Berthelot C."/>
            <person name="Roest Crollius H."/>
            <person name="Guiguen Y."/>
        </authorList>
    </citation>
    <scope>NUCLEOTIDE SEQUENCE</scope>
    <source>
        <strain evidence="2">WJC10195</strain>
    </source>
</reference>
<evidence type="ECO:0000313" key="3">
    <source>
        <dbReference type="Proteomes" id="UP001152622"/>
    </source>
</evidence>
<protein>
    <submittedName>
        <fullName evidence="2">Uncharacterized protein</fullName>
    </submittedName>
</protein>
<feature type="compositionally biased region" description="Basic and acidic residues" evidence="1">
    <location>
        <begin position="40"/>
        <end position="49"/>
    </location>
</feature>
<keyword evidence="3" id="KW-1185">Reference proteome</keyword>
<dbReference type="Proteomes" id="UP001152622">
    <property type="component" value="Chromosome 15"/>
</dbReference>
<feature type="region of interest" description="Disordered" evidence="1">
    <location>
        <begin position="27"/>
        <end position="88"/>
    </location>
</feature>
<evidence type="ECO:0000313" key="2">
    <source>
        <dbReference type="EMBL" id="KAJ8341524.1"/>
    </source>
</evidence>